<evidence type="ECO:0000313" key="2">
    <source>
        <dbReference type="EMBL" id="TPH14047.1"/>
    </source>
</evidence>
<accession>A0A502L0M2</accession>
<dbReference type="Proteomes" id="UP000315303">
    <property type="component" value="Unassembled WGS sequence"/>
</dbReference>
<keyword evidence="3" id="KW-1185">Reference proteome</keyword>
<name>A0A502L0M2_9GAMM</name>
<organism evidence="2 3">
    <name type="scientific">Litorilituus lipolyticus</name>
    <dbReference type="NCBI Taxonomy" id="2491017"/>
    <lineage>
        <taxon>Bacteria</taxon>
        <taxon>Pseudomonadati</taxon>
        <taxon>Pseudomonadota</taxon>
        <taxon>Gammaproteobacteria</taxon>
        <taxon>Alteromonadales</taxon>
        <taxon>Colwelliaceae</taxon>
        <taxon>Litorilituus</taxon>
    </lineage>
</organism>
<dbReference type="AlphaFoldDB" id="A0A502L0M2"/>
<protein>
    <submittedName>
        <fullName evidence="2">Uncharacterized protein</fullName>
    </submittedName>
</protein>
<dbReference type="OrthoDB" id="6228857at2"/>
<comment type="caution">
    <text evidence="2">The sequence shown here is derived from an EMBL/GenBank/DDBJ whole genome shotgun (WGS) entry which is preliminary data.</text>
</comment>
<evidence type="ECO:0000256" key="1">
    <source>
        <dbReference type="SAM" id="MobiDB-lite"/>
    </source>
</evidence>
<dbReference type="EMBL" id="SAWY01000027">
    <property type="protein sequence ID" value="TPH14047.1"/>
    <property type="molecule type" value="Genomic_DNA"/>
</dbReference>
<proteinExistence type="predicted"/>
<gene>
    <name evidence="2" type="ORF">EPA86_13150</name>
</gene>
<feature type="compositionally biased region" description="Polar residues" evidence="1">
    <location>
        <begin position="52"/>
        <end position="63"/>
    </location>
</feature>
<dbReference type="RefSeq" id="WP_140604322.1">
    <property type="nucleotide sequence ID" value="NZ_SAWY01000027.1"/>
</dbReference>
<sequence length="245" mass="28599">MNKTLLYFTLGAIAGYFSSNLVHHLTDESSIEQQASQQEQVKKTITKKVEHIQTSPQQPSTELGLNKPKNKSHTSSSKVNELEKQIISLKKANDRLKRQYQKQSNHINTLTHEIESIDESEITDAQMVALKSDGFEKFRRQFRGKQRDDIYQFHQEEADLNWGYNMQTALSDFIQTHLNASYIRLHDVTCKINRCELLVTQLEQNAWESIMKDITKQPWWRFRSTHSSSMSGDSNHLSFYLYLIE</sequence>
<feature type="region of interest" description="Disordered" evidence="1">
    <location>
        <begin position="50"/>
        <end position="81"/>
    </location>
</feature>
<evidence type="ECO:0000313" key="3">
    <source>
        <dbReference type="Proteomes" id="UP000315303"/>
    </source>
</evidence>
<reference evidence="2 3" key="1">
    <citation type="submission" date="2019-01" db="EMBL/GenBank/DDBJ databases">
        <title>Litorilituus lipolytica sp. nov., isolated from intertidal sand of the Yellow Sea in China.</title>
        <authorList>
            <person name="Liu A."/>
        </authorList>
    </citation>
    <scope>NUCLEOTIDE SEQUENCE [LARGE SCALE GENOMIC DNA]</scope>
    <source>
        <strain evidence="2 3">RZ04</strain>
    </source>
</reference>